<feature type="transmembrane region" description="Helical" evidence="9">
    <location>
        <begin position="50"/>
        <end position="71"/>
    </location>
</feature>
<dbReference type="EMBL" id="JBHULN010000016">
    <property type="protein sequence ID" value="MFD2573308.1"/>
    <property type="molecule type" value="Genomic_DNA"/>
</dbReference>
<feature type="transmembrane region" description="Helical" evidence="9">
    <location>
        <begin position="125"/>
        <end position="154"/>
    </location>
</feature>
<dbReference type="InterPro" id="IPR047817">
    <property type="entry name" value="ABC2_TM_bact-type"/>
</dbReference>
<keyword evidence="4 9" id="KW-1003">Cell membrane</keyword>
<feature type="transmembrane region" description="Helical" evidence="9">
    <location>
        <begin position="198"/>
        <end position="220"/>
    </location>
</feature>
<dbReference type="RefSeq" id="WP_381525904.1">
    <property type="nucleotide sequence ID" value="NZ_JBHULN010000016.1"/>
</dbReference>
<evidence type="ECO:0000313" key="12">
    <source>
        <dbReference type="Proteomes" id="UP001597469"/>
    </source>
</evidence>
<evidence type="ECO:0000259" key="10">
    <source>
        <dbReference type="PROSITE" id="PS51012"/>
    </source>
</evidence>
<evidence type="ECO:0000256" key="9">
    <source>
        <dbReference type="RuleBase" id="RU361157"/>
    </source>
</evidence>
<dbReference type="Proteomes" id="UP001597469">
    <property type="component" value="Unassembled WGS sequence"/>
</dbReference>
<feature type="domain" description="ABC transmembrane type-2" evidence="10">
    <location>
        <begin position="52"/>
        <end position="278"/>
    </location>
</feature>
<name>A0ABW5M8M0_9BACT</name>
<reference evidence="12" key="1">
    <citation type="journal article" date="2019" name="Int. J. Syst. Evol. Microbiol.">
        <title>The Global Catalogue of Microorganisms (GCM) 10K type strain sequencing project: providing services to taxonomists for standard genome sequencing and annotation.</title>
        <authorList>
            <consortium name="The Broad Institute Genomics Platform"/>
            <consortium name="The Broad Institute Genome Sequencing Center for Infectious Disease"/>
            <person name="Wu L."/>
            <person name="Ma J."/>
        </authorList>
    </citation>
    <scope>NUCLEOTIDE SEQUENCE [LARGE SCALE GENOMIC DNA]</scope>
    <source>
        <strain evidence="12">KCTC 42805</strain>
    </source>
</reference>
<dbReference type="InterPro" id="IPR013525">
    <property type="entry name" value="ABC2_TM"/>
</dbReference>
<evidence type="ECO:0000313" key="11">
    <source>
        <dbReference type="EMBL" id="MFD2573308.1"/>
    </source>
</evidence>
<gene>
    <name evidence="11" type="ORF">ACFSUS_21885</name>
</gene>
<evidence type="ECO:0000256" key="8">
    <source>
        <dbReference type="ARBA" id="ARBA00023136"/>
    </source>
</evidence>
<comment type="subcellular location">
    <subcellularLocation>
        <location evidence="1">Cell inner membrane</location>
        <topology evidence="1">Multi-pass membrane protein</topology>
    </subcellularLocation>
    <subcellularLocation>
        <location evidence="9">Cell membrane</location>
        <topology evidence="9">Multi-pass membrane protein</topology>
    </subcellularLocation>
</comment>
<keyword evidence="8 9" id="KW-0472">Membrane</keyword>
<dbReference type="PROSITE" id="PS51012">
    <property type="entry name" value="ABC_TM2"/>
    <property type="match status" value="1"/>
</dbReference>
<keyword evidence="5" id="KW-0997">Cell inner membrane</keyword>
<protein>
    <recommendedName>
        <fullName evidence="9">Transport permease protein</fullName>
    </recommendedName>
</protein>
<proteinExistence type="inferred from homology"/>
<keyword evidence="12" id="KW-1185">Reference proteome</keyword>
<evidence type="ECO:0000256" key="5">
    <source>
        <dbReference type="ARBA" id="ARBA00022519"/>
    </source>
</evidence>
<keyword evidence="7 9" id="KW-1133">Transmembrane helix</keyword>
<comment type="similarity">
    <text evidence="2 9">Belongs to the ABC-2 integral membrane protein family.</text>
</comment>
<evidence type="ECO:0000256" key="6">
    <source>
        <dbReference type="ARBA" id="ARBA00022692"/>
    </source>
</evidence>
<feature type="transmembrane region" description="Helical" evidence="9">
    <location>
        <begin position="86"/>
        <end position="104"/>
    </location>
</feature>
<evidence type="ECO:0000256" key="3">
    <source>
        <dbReference type="ARBA" id="ARBA00022448"/>
    </source>
</evidence>
<dbReference type="PANTHER" id="PTHR30413:SF8">
    <property type="entry name" value="TRANSPORT PERMEASE PROTEIN"/>
    <property type="match status" value="1"/>
</dbReference>
<evidence type="ECO:0000256" key="7">
    <source>
        <dbReference type="ARBA" id="ARBA00022989"/>
    </source>
</evidence>
<accession>A0ABW5M8M0</accession>
<dbReference type="PANTHER" id="PTHR30413">
    <property type="entry name" value="INNER MEMBRANE TRANSPORT PERMEASE"/>
    <property type="match status" value="1"/>
</dbReference>
<comment type="caution">
    <text evidence="11">The sequence shown here is derived from an EMBL/GenBank/DDBJ whole genome shotgun (WGS) entry which is preliminary data.</text>
</comment>
<evidence type="ECO:0000256" key="2">
    <source>
        <dbReference type="ARBA" id="ARBA00007783"/>
    </source>
</evidence>
<organism evidence="11 12">
    <name type="scientific">Spirosoma soli</name>
    <dbReference type="NCBI Taxonomy" id="1770529"/>
    <lineage>
        <taxon>Bacteria</taxon>
        <taxon>Pseudomonadati</taxon>
        <taxon>Bacteroidota</taxon>
        <taxon>Cytophagia</taxon>
        <taxon>Cytophagales</taxon>
        <taxon>Cytophagaceae</taxon>
        <taxon>Spirosoma</taxon>
    </lineage>
</organism>
<feature type="transmembrane region" description="Helical" evidence="9">
    <location>
        <begin position="257"/>
        <end position="275"/>
    </location>
</feature>
<evidence type="ECO:0000256" key="4">
    <source>
        <dbReference type="ARBA" id="ARBA00022475"/>
    </source>
</evidence>
<evidence type="ECO:0000256" key="1">
    <source>
        <dbReference type="ARBA" id="ARBA00004429"/>
    </source>
</evidence>
<dbReference type="PRINTS" id="PR00164">
    <property type="entry name" value="ABC2TRNSPORT"/>
</dbReference>
<dbReference type="Pfam" id="PF01061">
    <property type="entry name" value="ABC2_membrane"/>
    <property type="match status" value="1"/>
</dbReference>
<sequence length="286" mass="32678">MSSKLKSTEWDWEITNKASSWELNVLEIWSYRNLMARLVRRDFLLSYQQTLLGPLWTLLQPIVTVFIYVLVFGKLVGISTGTVPPFLFYLSGTILWSFFNDVFTGTSSTFTANADLFGKVYFPRLIVPLSIISAQFLRLLIQLGLLAVALLYFWLLKDVPLRINVWLWFFPVILFITAAISLATGLIFSVITAKYRDLANVSSLLVRMFMFVTPIIYPVATVSEKNRWLINCNPLTPVFEAFRYGLLGEGDFTVLQLAYSCMSAVLLLLVGVLLFNRQKETLMDFL</sequence>
<feature type="transmembrane region" description="Helical" evidence="9">
    <location>
        <begin position="166"/>
        <end position="191"/>
    </location>
</feature>
<dbReference type="InterPro" id="IPR000412">
    <property type="entry name" value="ABC_2_transport"/>
</dbReference>
<keyword evidence="6 9" id="KW-0812">Transmembrane</keyword>
<keyword evidence="3 9" id="KW-0813">Transport</keyword>